<protein>
    <submittedName>
        <fullName evidence="2">DUF2959 domain-containing protein</fullName>
    </submittedName>
</protein>
<feature type="coiled-coil region" evidence="1">
    <location>
        <begin position="76"/>
        <end position="103"/>
    </location>
</feature>
<organism evidence="2 3">
    <name type="scientific">Geoalkalibacter halelectricus</name>
    <dbReference type="NCBI Taxonomy" id="2847045"/>
    <lineage>
        <taxon>Bacteria</taxon>
        <taxon>Pseudomonadati</taxon>
        <taxon>Thermodesulfobacteriota</taxon>
        <taxon>Desulfuromonadia</taxon>
        <taxon>Desulfuromonadales</taxon>
        <taxon>Geoalkalibacteraceae</taxon>
        <taxon>Geoalkalibacter</taxon>
    </lineage>
</organism>
<evidence type="ECO:0000313" key="3">
    <source>
        <dbReference type="Proteomes" id="UP001060414"/>
    </source>
</evidence>
<evidence type="ECO:0000313" key="2">
    <source>
        <dbReference type="EMBL" id="UWZ78102.1"/>
    </source>
</evidence>
<dbReference type="RefSeq" id="WP_260746451.1">
    <property type="nucleotide sequence ID" value="NZ_CP092109.1"/>
</dbReference>
<dbReference type="InterPro" id="IPR021342">
    <property type="entry name" value="DUF2959"/>
</dbReference>
<dbReference type="Pfam" id="PF11172">
    <property type="entry name" value="DUF2959"/>
    <property type="match status" value="1"/>
</dbReference>
<evidence type="ECO:0000256" key="1">
    <source>
        <dbReference type="SAM" id="Coils"/>
    </source>
</evidence>
<dbReference type="Proteomes" id="UP001060414">
    <property type="component" value="Chromosome"/>
</dbReference>
<accession>A0ABY5ZG46</accession>
<gene>
    <name evidence="2" type="ORF">L9S41_10365</name>
</gene>
<sequence length="213" mass="24221">MKLRLSLLLLAGLLAGCGSMYYATMEKMGIHKRDIMVDRVKAARDSQEDAKQQFLTTMEQFRSVVHFEGGELQKSYDRLSATLQESEAKANEVSRRIRAVEHVSEALFKEWREEIKQYDSDALRRSSQRQYDTTRQRYTELMAAMKKAEARLEPALIPLRDQVLFLKHNLNAAAIAGLKNEVVMVESNVDVLVRSIEQAIAQADAFIASLDVP</sequence>
<name>A0ABY5ZG46_9BACT</name>
<keyword evidence="3" id="KW-1185">Reference proteome</keyword>
<reference evidence="2" key="1">
    <citation type="journal article" date="2022" name="Environ. Microbiol.">
        <title>Geoalkalibacter halelectricus SAP #1 sp. nov. possessing extracellular electron transfer and mineral#reducing capabilities from a haloalkaline environment.</title>
        <authorList>
            <person name="Yadav S."/>
            <person name="Singh R."/>
            <person name="Sundharam S.S."/>
            <person name="Chaudhary S."/>
            <person name="Krishnamurthi S."/>
            <person name="Patil S.A."/>
        </authorList>
    </citation>
    <scope>NUCLEOTIDE SEQUENCE</scope>
    <source>
        <strain evidence="2">SAP-1</strain>
    </source>
</reference>
<keyword evidence="1" id="KW-0175">Coiled coil</keyword>
<dbReference type="EMBL" id="CP092109">
    <property type="protein sequence ID" value="UWZ78102.1"/>
    <property type="molecule type" value="Genomic_DNA"/>
</dbReference>
<dbReference type="PROSITE" id="PS51257">
    <property type="entry name" value="PROKAR_LIPOPROTEIN"/>
    <property type="match status" value="1"/>
</dbReference>
<proteinExistence type="predicted"/>